<feature type="transmembrane region" description="Helical" evidence="1">
    <location>
        <begin position="202"/>
        <end position="224"/>
    </location>
</feature>
<dbReference type="AlphaFoldDB" id="A0A914M2W1"/>
<evidence type="ECO:0000313" key="3">
    <source>
        <dbReference type="WBParaSite" id="Minc3s00936g19058"/>
    </source>
</evidence>
<evidence type="ECO:0000256" key="1">
    <source>
        <dbReference type="SAM" id="Phobius"/>
    </source>
</evidence>
<feature type="transmembrane region" description="Helical" evidence="1">
    <location>
        <begin position="259"/>
        <end position="280"/>
    </location>
</feature>
<feature type="transmembrane region" description="Helical" evidence="1">
    <location>
        <begin position="20"/>
        <end position="41"/>
    </location>
</feature>
<dbReference type="PANTHER" id="PTHR22943">
    <property type="entry name" value="7-TRANSMEMBRANE DOMAIN RECEPTOR C.ELEGANS"/>
    <property type="match status" value="1"/>
</dbReference>
<dbReference type="Pfam" id="PF10317">
    <property type="entry name" value="7TM_GPCR_Srd"/>
    <property type="match status" value="1"/>
</dbReference>
<sequence length="344" mass="39358">MNDSNNLKPILPIKEIYNINSIICLTIGGILNLFVIWLVANKTPKEMRVYAKIILQTSFCDLALLIFGHLVQPIIFVADGIAIVIENGIVNNWERPWNILIYDFWFFISLFVSVGVAVQFVYRYLILCRDIEIKTGGYFLILTLAAIAEGILLSFFYWIGYPSYEAKIENEQILRILGETTNNNSKMSLRPTLYGNRSDIRWVIWLACFFLYGIFCYIIIWFCFSKIVDYIRKNLKQSSTCPRVNELNRQMTMNMAIQASIPVLDILIFMFVTFASIAGATSDWFICLTMLMGPIINWIPVLNPLATIITVAPYRRTLIKVGPSLPPAINSARPPSKLLYRSSN</sequence>
<dbReference type="SUPFAM" id="SSF81321">
    <property type="entry name" value="Family A G protein-coupled receptor-like"/>
    <property type="match status" value="1"/>
</dbReference>
<dbReference type="InterPro" id="IPR019421">
    <property type="entry name" value="7TM_GPCR_serpentine_rcpt_Srd"/>
</dbReference>
<name>A0A914M2W1_MELIC</name>
<organism evidence="2 3">
    <name type="scientific">Meloidogyne incognita</name>
    <name type="common">Southern root-knot nematode worm</name>
    <name type="synonym">Oxyuris incognita</name>
    <dbReference type="NCBI Taxonomy" id="6306"/>
    <lineage>
        <taxon>Eukaryota</taxon>
        <taxon>Metazoa</taxon>
        <taxon>Ecdysozoa</taxon>
        <taxon>Nematoda</taxon>
        <taxon>Chromadorea</taxon>
        <taxon>Rhabditida</taxon>
        <taxon>Tylenchina</taxon>
        <taxon>Tylenchomorpha</taxon>
        <taxon>Tylenchoidea</taxon>
        <taxon>Meloidogynidae</taxon>
        <taxon>Meloidogyninae</taxon>
        <taxon>Meloidogyne</taxon>
        <taxon>Meloidogyne incognita group</taxon>
    </lineage>
</organism>
<evidence type="ECO:0000313" key="2">
    <source>
        <dbReference type="Proteomes" id="UP000887563"/>
    </source>
</evidence>
<proteinExistence type="predicted"/>
<reference evidence="3" key="1">
    <citation type="submission" date="2022-11" db="UniProtKB">
        <authorList>
            <consortium name="WormBaseParasite"/>
        </authorList>
    </citation>
    <scope>IDENTIFICATION</scope>
</reference>
<accession>A0A914M2W1</accession>
<keyword evidence="1" id="KW-0812">Transmembrane</keyword>
<dbReference type="WBParaSite" id="Minc3s00936g19058">
    <property type="protein sequence ID" value="Minc3s00936g19058"/>
    <property type="gene ID" value="Minc3s00936g19058"/>
</dbReference>
<feature type="transmembrane region" description="Helical" evidence="1">
    <location>
        <begin position="295"/>
        <end position="314"/>
    </location>
</feature>
<dbReference type="Proteomes" id="UP000887563">
    <property type="component" value="Unplaced"/>
</dbReference>
<dbReference type="PANTHER" id="PTHR22943:SF248">
    <property type="entry name" value="SEVEN TM RECEPTOR"/>
    <property type="match status" value="1"/>
</dbReference>
<feature type="transmembrane region" description="Helical" evidence="1">
    <location>
        <begin position="62"/>
        <end position="85"/>
    </location>
</feature>
<feature type="transmembrane region" description="Helical" evidence="1">
    <location>
        <begin position="105"/>
        <end position="125"/>
    </location>
</feature>
<dbReference type="Gene3D" id="1.20.1070.10">
    <property type="entry name" value="Rhodopsin 7-helix transmembrane proteins"/>
    <property type="match status" value="1"/>
</dbReference>
<keyword evidence="1" id="KW-1133">Transmembrane helix</keyword>
<feature type="transmembrane region" description="Helical" evidence="1">
    <location>
        <begin position="137"/>
        <end position="159"/>
    </location>
</feature>
<keyword evidence="2" id="KW-1185">Reference proteome</keyword>
<keyword evidence="1" id="KW-0472">Membrane</keyword>
<protein>
    <submittedName>
        <fullName evidence="3">G_PROTEIN_RECEP_F1_2 domain-containing protein</fullName>
    </submittedName>
</protein>